<comment type="subcellular location">
    <subcellularLocation>
        <location evidence="1 7">Cell membrane</location>
        <topology evidence="1 7">Multi-pass membrane protein</topology>
    </subcellularLocation>
</comment>
<organism evidence="9 10">
    <name type="scientific">Alicyclobacillus fastidiosus</name>
    <dbReference type="NCBI Taxonomy" id="392011"/>
    <lineage>
        <taxon>Bacteria</taxon>
        <taxon>Bacillati</taxon>
        <taxon>Bacillota</taxon>
        <taxon>Bacilli</taxon>
        <taxon>Bacillales</taxon>
        <taxon>Alicyclobacillaceae</taxon>
        <taxon>Alicyclobacillus</taxon>
    </lineage>
</organism>
<protein>
    <submittedName>
        <fullName evidence="9">M55 family metallopeptidase</fullName>
    </submittedName>
</protein>
<dbReference type="SUPFAM" id="SSF63992">
    <property type="entry name" value="Dipeptide transport protein"/>
    <property type="match status" value="1"/>
</dbReference>
<keyword evidence="6 7" id="KW-0472">Membrane</keyword>
<sequence length="272" mass="30540">MGIWNKTGLTDTYWPLIFPSFFGSAYFIFMLRQFFMSIPNDMLEAAEVDGAGYFRTYWQIVLPLARPPLTTVAVFTFLWNRTDFLAPLIYINKVRFICEHHSGLNFNLNDLHPGARYCLGALKAENRFAGLDTSFDGALLIGYHGMGGTKNAIRDHTSTHWQYVTLNGSPIGEIGLDSLLFGLKGVPVLLVTGDEKTCQEASTELGEHVHTYVTKVGFGRHAGLVAAPRKIYVDYGTVIQQAIQNRLQCKPYVMQGPYELMIHFSSEHFDGL</sequence>
<evidence type="ECO:0000259" key="8">
    <source>
        <dbReference type="PROSITE" id="PS50928"/>
    </source>
</evidence>
<dbReference type="InterPro" id="IPR007035">
    <property type="entry name" value="Peptidase_M55"/>
</dbReference>
<comment type="similarity">
    <text evidence="7">Belongs to the binding-protein-dependent transport system permease family.</text>
</comment>
<dbReference type="CDD" id="cd06261">
    <property type="entry name" value="TM_PBP2"/>
    <property type="match status" value="1"/>
</dbReference>
<comment type="caution">
    <text evidence="7">Lacks conserved residue(s) required for the propagation of feature annotation.</text>
</comment>
<keyword evidence="10" id="KW-1185">Reference proteome</keyword>
<gene>
    <name evidence="9" type="ORF">NZD89_20175</name>
</gene>
<dbReference type="RefSeq" id="WP_268004511.1">
    <property type="nucleotide sequence ID" value="NZ_BSUT01000001.1"/>
</dbReference>
<dbReference type="Proteomes" id="UP001164761">
    <property type="component" value="Chromosome"/>
</dbReference>
<evidence type="ECO:0000256" key="7">
    <source>
        <dbReference type="RuleBase" id="RU363032"/>
    </source>
</evidence>
<feature type="domain" description="ABC transmembrane type-1" evidence="8">
    <location>
        <begin position="1"/>
        <end position="140"/>
    </location>
</feature>
<evidence type="ECO:0000313" key="10">
    <source>
        <dbReference type="Proteomes" id="UP001164761"/>
    </source>
</evidence>
<dbReference type="SUPFAM" id="SSF161098">
    <property type="entry name" value="MetI-like"/>
    <property type="match status" value="1"/>
</dbReference>
<keyword evidence="5 7" id="KW-1133">Transmembrane helix</keyword>
<feature type="transmembrane region" description="Helical" evidence="7">
    <location>
        <begin position="12"/>
        <end position="31"/>
    </location>
</feature>
<keyword evidence="4 7" id="KW-0812">Transmembrane</keyword>
<dbReference type="InterPro" id="IPR035906">
    <property type="entry name" value="MetI-like_sf"/>
</dbReference>
<keyword evidence="3" id="KW-1003">Cell membrane</keyword>
<evidence type="ECO:0000256" key="1">
    <source>
        <dbReference type="ARBA" id="ARBA00004651"/>
    </source>
</evidence>
<reference evidence="9" key="1">
    <citation type="submission" date="2022-08" db="EMBL/GenBank/DDBJ databases">
        <title>Alicyclobacillus fastidiosus DSM 17978, complete genome.</title>
        <authorList>
            <person name="Wang Q."/>
            <person name="Cai R."/>
            <person name="Wang Z."/>
        </authorList>
    </citation>
    <scope>NUCLEOTIDE SEQUENCE</scope>
    <source>
        <strain evidence="9">DSM 17978</strain>
    </source>
</reference>
<evidence type="ECO:0000256" key="6">
    <source>
        <dbReference type="ARBA" id="ARBA00023136"/>
    </source>
</evidence>
<dbReference type="PANTHER" id="PTHR43744:SF6">
    <property type="entry name" value="ABC TRANSPORTER PERMEASE PROTEIN YESQ-RELATED"/>
    <property type="match status" value="1"/>
</dbReference>
<dbReference type="Pfam" id="PF00528">
    <property type="entry name" value="BPD_transp_1"/>
    <property type="match status" value="1"/>
</dbReference>
<dbReference type="EMBL" id="CP104067">
    <property type="protein sequence ID" value="WAH40611.1"/>
    <property type="molecule type" value="Genomic_DNA"/>
</dbReference>
<evidence type="ECO:0000256" key="4">
    <source>
        <dbReference type="ARBA" id="ARBA00022692"/>
    </source>
</evidence>
<name>A0ABY6ZEE3_9BACL</name>
<dbReference type="PROSITE" id="PS50928">
    <property type="entry name" value="ABC_TM1"/>
    <property type="match status" value="1"/>
</dbReference>
<dbReference type="InterPro" id="IPR036177">
    <property type="entry name" value="Peptidase_M55_sf"/>
</dbReference>
<accession>A0ABY6ZEE3</accession>
<dbReference type="InterPro" id="IPR027476">
    <property type="entry name" value="DppA_N"/>
</dbReference>
<evidence type="ECO:0000256" key="3">
    <source>
        <dbReference type="ARBA" id="ARBA00022475"/>
    </source>
</evidence>
<dbReference type="InterPro" id="IPR000515">
    <property type="entry name" value="MetI-like"/>
</dbReference>
<evidence type="ECO:0000256" key="5">
    <source>
        <dbReference type="ARBA" id="ARBA00022989"/>
    </source>
</evidence>
<dbReference type="Gene3D" id="1.10.3720.10">
    <property type="entry name" value="MetI-like"/>
    <property type="match status" value="1"/>
</dbReference>
<proteinExistence type="inferred from homology"/>
<evidence type="ECO:0000313" key="9">
    <source>
        <dbReference type="EMBL" id="WAH40611.1"/>
    </source>
</evidence>
<dbReference type="PANTHER" id="PTHR43744">
    <property type="entry name" value="ABC TRANSPORTER PERMEASE PROTEIN MG189-RELATED-RELATED"/>
    <property type="match status" value="1"/>
</dbReference>
<evidence type="ECO:0000256" key="2">
    <source>
        <dbReference type="ARBA" id="ARBA00022448"/>
    </source>
</evidence>
<keyword evidence="2 7" id="KW-0813">Transport</keyword>
<dbReference type="Pfam" id="PF04951">
    <property type="entry name" value="Peptidase_M55"/>
    <property type="match status" value="1"/>
</dbReference>
<dbReference type="Gene3D" id="3.40.50.10780">
    <property type="entry name" value="Dipeptide transport protein"/>
    <property type="match status" value="1"/>
</dbReference>